<dbReference type="PROSITE" id="PS51192">
    <property type="entry name" value="HELICASE_ATP_BIND_1"/>
    <property type="match status" value="1"/>
</dbReference>
<feature type="compositionally biased region" description="Basic and acidic residues" evidence="18">
    <location>
        <begin position="852"/>
        <end position="886"/>
    </location>
</feature>
<feature type="domain" description="Helicase C-terminal" evidence="20">
    <location>
        <begin position="500"/>
        <end position="645"/>
    </location>
</feature>
<feature type="region of interest" description="Disordered" evidence="18">
    <location>
        <begin position="71"/>
        <end position="114"/>
    </location>
</feature>
<comment type="similarity">
    <text evidence="13">Belongs to the DEAD box helicase family. DDX42 subfamily.</text>
</comment>
<evidence type="ECO:0000313" key="22">
    <source>
        <dbReference type="EMBL" id="NWZ68872.1"/>
    </source>
</evidence>
<evidence type="ECO:0000256" key="11">
    <source>
        <dbReference type="ARBA" id="ARBA00023242"/>
    </source>
</evidence>
<evidence type="ECO:0000256" key="16">
    <source>
        <dbReference type="PROSITE-ProRule" id="PRU00552"/>
    </source>
</evidence>
<proteinExistence type="inferred from homology"/>
<evidence type="ECO:0000256" key="8">
    <source>
        <dbReference type="ARBA" id="ARBA00022840"/>
    </source>
</evidence>
<dbReference type="InterPro" id="IPR001650">
    <property type="entry name" value="Helicase_C-like"/>
</dbReference>
<dbReference type="PROSITE" id="PS00039">
    <property type="entry name" value="DEAD_ATP_HELICASE"/>
    <property type="match status" value="1"/>
</dbReference>
<dbReference type="FunFam" id="3.40.50.300:FF:000079">
    <property type="entry name" value="probable ATP-dependent RNA helicase DDX17"/>
    <property type="match status" value="1"/>
</dbReference>
<organism evidence="22 23">
    <name type="scientific">Acrocephalus arundinaceus</name>
    <name type="common">Great reed-warbler</name>
    <dbReference type="NCBI Taxonomy" id="39621"/>
    <lineage>
        <taxon>Eukaryota</taxon>
        <taxon>Metazoa</taxon>
        <taxon>Chordata</taxon>
        <taxon>Craniata</taxon>
        <taxon>Vertebrata</taxon>
        <taxon>Euteleostomi</taxon>
        <taxon>Archelosauria</taxon>
        <taxon>Archosauria</taxon>
        <taxon>Dinosauria</taxon>
        <taxon>Saurischia</taxon>
        <taxon>Theropoda</taxon>
        <taxon>Coelurosauria</taxon>
        <taxon>Aves</taxon>
        <taxon>Neognathae</taxon>
        <taxon>Neoaves</taxon>
        <taxon>Telluraves</taxon>
        <taxon>Australaves</taxon>
        <taxon>Passeriformes</taxon>
        <taxon>Sylvioidea</taxon>
        <taxon>Sylviidae</taxon>
        <taxon>Acrocephalinae</taxon>
        <taxon>Acrocephalus</taxon>
    </lineage>
</organism>
<sequence length="939" mass="103120">MNWNKGGPGTKRGFGFGGFAITPGKKEEPKLSQQSHSAFGTAGSSAAFAKSGPPQLPSFYKIGSKRANFDEENAYFEDEEEDSSNVELPYIPAENSPTRQQFHSKSADSDSDDDPLEAFMAEVEARASWGMFIHCLADQAARDMKRLEDKDKEKKNVKGIRDDIEEEDDQEAYFRYMAENPTAGVVQEEEEDNLEYDSDGNPIAPSKKIIDPLPPIDHSEIEYPPFEKNFYDEHEEITSLTPQQVVELRHKLNLRVSGAAPPRPGSSFAHFGFDEQLMHQIRKSEYTQPTPIQCQGVPVALSGRDMIGIAKTGSGKTAAFIWPMLIHIMDQKELEPGDGPIAVIVCPTRELCQQIHSECKRFGKAYNLRSVAVYGGGSMWEQAKALQEGAEIVVCTPGRLIDHVKKKATNLQRVTYLVFDEADRMFDMGFEYQVRSIASHVRPDRQTLLFSATFRKKIEKLARDILIDPIRVVQGDIGEANEDVTQIVEIFPSGPSKWNWLTRRLVEFTSSGSVLLFVTKKANAEELANNLKQEDHNLGLLHGDMDQSERNKVISEFKKKGIPILVATDVAARGLDIPSIKTVINYDVARDIDTHTHRIGRTGRAGEKGVAYTLLTPKDSNFAGDLVRNLEGANQHVSKELLDLAMQNPWFRKSRFKGGKGKKLNIGGGGLGYRERPGLGSENTDRGNNNSVMSNYEAYKPSTGAMGDRLTAMKAAFQSQYKSHFVAASLNNQKTGSSAAGASGWTSAGSLNSVPTSSAQQSGANPESPVAATAAAKGVPGFTSTGTLSSVPTFPSVGAQGFNSTNASTNSREGGGGVGGIRYNDAQRYDAQQRYNDAQQRYNDAQQRYNDAQRHGEGGGRHGDPARHGDGRHGDVHRHGEGRHFSDLPGGGNRNNGDSRNSSESRNGENRKEANSRDNKTDGFAVPEPPKRKKSRWDS</sequence>
<keyword evidence="8" id="KW-0067">ATP-binding</keyword>
<evidence type="ECO:0000256" key="13">
    <source>
        <dbReference type="ARBA" id="ARBA00061633"/>
    </source>
</evidence>
<feature type="compositionally biased region" description="Basic and acidic residues" evidence="18">
    <location>
        <begin position="901"/>
        <end position="921"/>
    </location>
</feature>
<evidence type="ECO:0000259" key="21">
    <source>
        <dbReference type="PROSITE" id="PS51195"/>
    </source>
</evidence>
<dbReference type="PROSITE" id="PS51195">
    <property type="entry name" value="Q_MOTIF"/>
    <property type="match status" value="1"/>
</dbReference>
<evidence type="ECO:0000313" key="23">
    <source>
        <dbReference type="Proteomes" id="UP000549775"/>
    </source>
</evidence>
<keyword evidence="7 22" id="KW-0347">Helicase</keyword>
<evidence type="ECO:0000256" key="14">
    <source>
        <dbReference type="ARBA" id="ARBA00068282"/>
    </source>
</evidence>
<evidence type="ECO:0000256" key="17">
    <source>
        <dbReference type="SAM" id="Coils"/>
    </source>
</evidence>
<evidence type="ECO:0000256" key="2">
    <source>
        <dbReference type="ARBA" id="ARBA00004496"/>
    </source>
</evidence>
<accession>A0A7K7PMK3</accession>
<evidence type="ECO:0000256" key="6">
    <source>
        <dbReference type="ARBA" id="ARBA00022801"/>
    </source>
</evidence>
<dbReference type="SMART" id="SM00487">
    <property type="entry name" value="DEXDc"/>
    <property type="match status" value="1"/>
</dbReference>
<dbReference type="PANTHER" id="PTHR47958">
    <property type="entry name" value="ATP-DEPENDENT RNA HELICASE DBP3"/>
    <property type="match status" value="1"/>
</dbReference>
<evidence type="ECO:0000256" key="7">
    <source>
        <dbReference type="ARBA" id="ARBA00022806"/>
    </source>
</evidence>
<dbReference type="EC" id="3.6.4.13" evidence="3"/>
<keyword evidence="23" id="KW-1185">Reference proteome</keyword>
<dbReference type="GO" id="GO:0003723">
    <property type="term" value="F:RNA binding"/>
    <property type="evidence" value="ECO:0007669"/>
    <property type="project" value="UniProtKB-KW"/>
</dbReference>
<dbReference type="InterPro" id="IPR027417">
    <property type="entry name" value="P-loop_NTPase"/>
</dbReference>
<comment type="caution">
    <text evidence="22">The sequence shown here is derived from an EMBL/GenBank/DDBJ whole genome shotgun (WGS) entry which is preliminary data.</text>
</comment>
<dbReference type="AlphaFoldDB" id="A0A7K7PMK3"/>
<feature type="domain" description="DEAD-box RNA helicase Q" evidence="21">
    <location>
        <begin position="266"/>
        <end position="294"/>
    </location>
</feature>
<dbReference type="GO" id="GO:0016787">
    <property type="term" value="F:hydrolase activity"/>
    <property type="evidence" value="ECO:0007669"/>
    <property type="project" value="UniProtKB-KW"/>
</dbReference>
<feature type="compositionally biased region" description="Polar residues" evidence="18">
    <location>
        <begin position="802"/>
        <end position="812"/>
    </location>
</feature>
<feature type="region of interest" description="Disordered" evidence="18">
    <location>
        <begin position="750"/>
        <end position="772"/>
    </location>
</feature>
<dbReference type="GO" id="GO:0005634">
    <property type="term" value="C:nucleus"/>
    <property type="evidence" value="ECO:0007669"/>
    <property type="project" value="UniProtKB-SubCell"/>
</dbReference>
<keyword evidence="4" id="KW-0963">Cytoplasm</keyword>
<keyword evidence="11" id="KW-0539">Nucleus</keyword>
<evidence type="ECO:0000256" key="9">
    <source>
        <dbReference type="ARBA" id="ARBA00022884"/>
    </source>
</evidence>
<dbReference type="GO" id="GO:0003724">
    <property type="term" value="F:RNA helicase activity"/>
    <property type="evidence" value="ECO:0007669"/>
    <property type="project" value="UniProtKB-EC"/>
</dbReference>
<dbReference type="Pfam" id="PF00270">
    <property type="entry name" value="DEAD"/>
    <property type="match status" value="1"/>
</dbReference>
<feature type="non-terminal residue" evidence="22">
    <location>
        <position position="1"/>
    </location>
</feature>
<dbReference type="Pfam" id="PF00271">
    <property type="entry name" value="Helicase_C"/>
    <property type="match status" value="1"/>
</dbReference>
<protein>
    <recommendedName>
        <fullName evidence="14">ATP-dependent RNA helicase DDX42</fullName>
        <ecNumber evidence="3">3.6.4.13</ecNumber>
    </recommendedName>
    <alternativeName>
        <fullName evidence="15">DEAD box protein 42</fullName>
    </alternativeName>
</protein>
<evidence type="ECO:0000256" key="10">
    <source>
        <dbReference type="ARBA" id="ARBA00023054"/>
    </source>
</evidence>
<keyword evidence="10 17" id="KW-0175">Coiled coil</keyword>
<reference evidence="22 23" key="1">
    <citation type="submission" date="2019-09" db="EMBL/GenBank/DDBJ databases">
        <title>Bird 10,000 Genomes (B10K) Project - Family phase.</title>
        <authorList>
            <person name="Zhang G."/>
        </authorList>
    </citation>
    <scope>NUCLEOTIDE SEQUENCE [LARGE SCALE GENOMIC DNA]</scope>
    <source>
        <strain evidence="22">OUT-0054</strain>
        <tissue evidence="22">Blood</tissue>
    </source>
</reference>
<dbReference type="GO" id="GO:0005524">
    <property type="term" value="F:ATP binding"/>
    <property type="evidence" value="ECO:0007669"/>
    <property type="project" value="UniProtKB-KW"/>
</dbReference>
<dbReference type="InterPro" id="IPR014001">
    <property type="entry name" value="Helicase_ATP-bd"/>
</dbReference>
<dbReference type="SUPFAM" id="SSF52540">
    <property type="entry name" value="P-loop containing nucleoside triphosphate hydrolases"/>
    <property type="match status" value="1"/>
</dbReference>
<feature type="region of interest" description="Disordered" evidence="18">
    <location>
        <begin position="195"/>
        <end position="216"/>
    </location>
</feature>
<dbReference type="Gene3D" id="3.40.50.300">
    <property type="entry name" value="P-loop containing nucleotide triphosphate hydrolases"/>
    <property type="match status" value="2"/>
</dbReference>
<feature type="region of interest" description="Disordered" evidence="18">
    <location>
        <begin position="802"/>
        <end position="823"/>
    </location>
</feature>
<gene>
    <name evidence="22" type="primary">Ddx42</name>
    <name evidence="22" type="ORF">ACRARU_R06191</name>
</gene>
<dbReference type="SMART" id="SM00490">
    <property type="entry name" value="HELICc"/>
    <property type="match status" value="1"/>
</dbReference>
<dbReference type="Proteomes" id="UP000549775">
    <property type="component" value="Unassembled WGS sequence"/>
</dbReference>
<feature type="region of interest" description="Disordered" evidence="18">
    <location>
        <begin position="1"/>
        <end position="53"/>
    </location>
</feature>
<dbReference type="FunFam" id="3.40.50.300:FF:000524">
    <property type="entry name" value="ATP-dependent RNA helicase DDX42"/>
    <property type="match status" value="1"/>
</dbReference>
<evidence type="ECO:0000256" key="12">
    <source>
        <dbReference type="ARBA" id="ARBA00047984"/>
    </source>
</evidence>
<evidence type="ECO:0000259" key="20">
    <source>
        <dbReference type="PROSITE" id="PS51194"/>
    </source>
</evidence>
<evidence type="ECO:0000256" key="1">
    <source>
        <dbReference type="ARBA" id="ARBA00004123"/>
    </source>
</evidence>
<dbReference type="GO" id="GO:0005737">
    <property type="term" value="C:cytoplasm"/>
    <property type="evidence" value="ECO:0007669"/>
    <property type="project" value="UniProtKB-SubCell"/>
</dbReference>
<feature type="non-terminal residue" evidence="22">
    <location>
        <position position="939"/>
    </location>
</feature>
<dbReference type="EMBL" id="VZST01001454">
    <property type="protein sequence ID" value="NWZ68872.1"/>
    <property type="molecule type" value="Genomic_DNA"/>
</dbReference>
<evidence type="ECO:0000256" key="18">
    <source>
        <dbReference type="SAM" id="MobiDB-lite"/>
    </source>
</evidence>
<evidence type="ECO:0000259" key="19">
    <source>
        <dbReference type="PROSITE" id="PS51192"/>
    </source>
</evidence>
<dbReference type="InterPro" id="IPR014014">
    <property type="entry name" value="RNA_helicase_DEAD_Q_motif"/>
</dbReference>
<feature type="compositionally biased region" description="Gly residues" evidence="18">
    <location>
        <begin position="1"/>
        <end position="18"/>
    </location>
</feature>
<dbReference type="InterPro" id="IPR000629">
    <property type="entry name" value="RNA-helicase_DEAD-box_CS"/>
</dbReference>
<name>A0A7K7PMK3_ACRAR</name>
<keyword evidence="5" id="KW-0547">Nucleotide-binding</keyword>
<dbReference type="CDD" id="cd17952">
    <property type="entry name" value="DEADc_DDX42"/>
    <property type="match status" value="1"/>
</dbReference>
<feature type="region of interest" description="Disordered" evidence="18">
    <location>
        <begin position="852"/>
        <end position="939"/>
    </location>
</feature>
<dbReference type="CDD" id="cd18787">
    <property type="entry name" value="SF2_C_DEAD"/>
    <property type="match status" value="1"/>
</dbReference>
<evidence type="ECO:0000256" key="3">
    <source>
        <dbReference type="ARBA" id="ARBA00012552"/>
    </source>
</evidence>
<keyword evidence="9" id="KW-0694">RNA-binding</keyword>
<dbReference type="PROSITE" id="PS51194">
    <property type="entry name" value="HELICASE_CTER"/>
    <property type="match status" value="1"/>
</dbReference>
<keyword evidence="6" id="KW-0378">Hydrolase</keyword>
<evidence type="ECO:0000256" key="5">
    <source>
        <dbReference type="ARBA" id="ARBA00022741"/>
    </source>
</evidence>
<dbReference type="InterPro" id="IPR011545">
    <property type="entry name" value="DEAD/DEAH_box_helicase_dom"/>
</dbReference>
<dbReference type="OrthoDB" id="196131at2759"/>
<feature type="domain" description="Helicase ATP-binding" evidence="19">
    <location>
        <begin position="297"/>
        <end position="472"/>
    </location>
</feature>
<feature type="compositionally biased region" description="Acidic residues" evidence="18">
    <location>
        <begin position="71"/>
        <end position="84"/>
    </location>
</feature>
<comment type="subcellular location">
    <subcellularLocation>
        <location evidence="2">Cytoplasm</location>
    </subcellularLocation>
    <subcellularLocation>
        <location evidence="1">Nucleus</location>
    </subcellularLocation>
</comment>
<evidence type="ECO:0000256" key="15">
    <source>
        <dbReference type="ARBA" id="ARBA00075438"/>
    </source>
</evidence>
<feature type="short sequence motif" description="Q motif" evidence="16">
    <location>
        <begin position="266"/>
        <end position="294"/>
    </location>
</feature>
<feature type="coiled-coil region" evidence="17">
    <location>
        <begin position="137"/>
        <end position="170"/>
    </location>
</feature>
<comment type="catalytic activity">
    <reaction evidence="12">
        <text>ATP + H2O = ADP + phosphate + H(+)</text>
        <dbReference type="Rhea" id="RHEA:13065"/>
        <dbReference type="ChEBI" id="CHEBI:15377"/>
        <dbReference type="ChEBI" id="CHEBI:15378"/>
        <dbReference type="ChEBI" id="CHEBI:30616"/>
        <dbReference type="ChEBI" id="CHEBI:43474"/>
        <dbReference type="ChEBI" id="CHEBI:456216"/>
        <dbReference type="EC" id="3.6.4.13"/>
    </reaction>
</comment>
<evidence type="ECO:0000256" key="4">
    <source>
        <dbReference type="ARBA" id="ARBA00022490"/>
    </source>
</evidence>
<feature type="compositionally biased region" description="Low complexity" evidence="18">
    <location>
        <begin position="35"/>
        <end position="52"/>
    </location>
</feature>
<feature type="compositionally biased region" description="Polar residues" evidence="18">
    <location>
        <begin position="751"/>
        <end position="765"/>
    </location>
</feature>